<sequence length="179" mass="20611">MTLNIFSIVSLWSRFKESYGHIGEIECIDITNDSTSNLFSSRINDFYIGTTDGFSEIHPDDQLLNILSTLQPFRSQFCQFKFENCIQDSTFADQLDNDCNIYSRLRDCFRSLLDEPQCLTLQLKRQYKQAKQNEYESCGIALSLESINSSINTSSSMKLNIHFLTAYFLFITSILLSLV</sequence>
<organism evidence="3 5">
    <name type="scientific">Rotaria socialis</name>
    <dbReference type="NCBI Taxonomy" id="392032"/>
    <lineage>
        <taxon>Eukaryota</taxon>
        <taxon>Metazoa</taxon>
        <taxon>Spiralia</taxon>
        <taxon>Gnathifera</taxon>
        <taxon>Rotifera</taxon>
        <taxon>Eurotatoria</taxon>
        <taxon>Bdelloidea</taxon>
        <taxon>Philodinida</taxon>
        <taxon>Philodinidae</taxon>
        <taxon>Rotaria</taxon>
    </lineage>
</organism>
<dbReference type="EMBL" id="CAJNYV010004505">
    <property type="protein sequence ID" value="CAF3674943.1"/>
    <property type="molecule type" value="Genomic_DNA"/>
</dbReference>
<dbReference type="Proteomes" id="UP000663865">
    <property type="component" value="Unassembled WGS sequence"/>
</dbReference>
<dbReference type="Proteomes" id="UP000663833">
    <property type="component" value="Unassembled WGS sequence"/>
</dbReference>
<dbReference type="EMBL" id="CAJNYT010000430">
    <property type="protein sequence ID" value="CAF3348684.1"/>
    <property type="molecule type" value="Genomic_DNA"/>
</dbReference>
<dbReference type="EMBL" id="CAJNYD010002196">
    <property type="protein sequence ID" value="CAF3400520.1"/>
    <property type="molecule type" value="Genomic_DNA"/>
</dbReference>
<comment type="caution">
    <text evidence="3">The sequence shown here is derived from an EMBL/GenBank/DDBJ whole genome shotgun (WGS) entry which is preliminary data.</text>
</comment>
<name>A0A818A2B0_9BILA</name>
<evidence type="ECO:0000313" key="5">
    <source>
        <dbReference type="Proteomes" id="UP000663833"/>
    </source>
</evidence>
<protein>
    <submittedName>
        <fullName evidence="3">Uncharacterized protein</fullName>
    </submittedName>
</protein>
<evidence type="ECO:0000313" key="4">
    <source>
        <dbReference type="EMBL" id="CAF3674943.1"/>
    </source>
</evidence>
<evidence type="ECO:0000313" key="2">
    <source>
        <dbReference type="EMBL" id="CAF3348684.1"/>
    </source>
</evidence>
<dbReference type="AlphaFoldDB" id="A0A818A2B0"/>
<evidence type="ECO:0000256" key="1">
    <source>
        <dbReference type="SAM" id="Phobius"/>
    </source>
</evidence>
<proteinExistence type="predicted"/>
<keyword evidence="1" id="KW-1133">Transmembrane helix</keyword>
<dbReference type="Proteomes" id="UP000663872">
    <property type="component" value="Unassembled WGS sequence"/>
</dbReference>
<reference evidence="3" key="1">
    <citation type="submission" date="2021-02" db="EMBL/GenBank/DDBJ databases">
        <authorList>
            <person name="Nowell W R."/>
        </authorList>
    </citation>
    <scope>NUCLEOTIDE SEQUENCE</scope>
</reference>
<feature type="transmembrane region" description="Helical" evidence="1">
    <location>
        <begin position="159"/>
        <end position="178"/>
    </location>
</feature>
<gene>
    <name evidence="2" type="ORF">GRG538_LOCUS5314</name>
    <name evidence="4" type="ORF">KIK155_LOCUS24932</name>
    <name evidence="3" type="ORF">LUA448_LOCUS17540</name>
</gene>
<evidence type="ECO:0000313" key="3">
    <source>
        <dbReference type="EMBL" id="CAF3400520.1"/>
    </source>
</evidence>
<keyword evidence="1" id="KW-0472">Membrane</keyword>
<keyword evidence="1" id="KW-0812">Transmembrane</keyword>
<accession>A0A818A2B0</accession>